<evidence type="ECO:0000256" key="1">
    <source>
        <dbReference type="ARBA" id="ARBA00022649"/>
    </source>
</evidence>
<sequence length="99" mass="10924">MSHPKAMNLRFPDPAQRAAIEAAARQEGVSLQEYILSAAYARATAVERRFLDAFRASMARSGDSFAEEAGTAETGDERRSAELQARRDLEEQQERGHAA</sequence>
<comment type="caution">
    <text evidence="3">The sequence shown here is derived from an EMBL/GenBank/DDBJ whole genome shotgun (WGS) entry which is preliminary data.</text>
</comment>
<name>A0ABU0KRY1_9ACTN</name>
<dbReference type="Pfam" id="PF08681">
    <property type="entry name" value="TacA1"/>
    <property type="match status" value="1"/>
</dbReference>
<reference evidence="3 4" key="1">
    <citation type="submission" date="2023-07" db="EMBL/GenBank/DDBJ databases">
        <title>Genomic Encyclopedia of Type Strains, Phase IV (KMG-IV): sequencing the most valuable type-strain genomes for metagenomic binning, comparative biology and taxonomic classification.</title>
        <authorList>
            <person name="Goeker M."/>
        </authorList>
    </citation>
    <scope>NUCLEOTIDE SEQUENCE [LARGE SCALE GENOMIC DNA]</scope>
    <source>
        <strain evidence="3 4">DSM 40573</strain>
    </source>
</reference>
<evidence type="ECO:0000256" key="2">
    <source>
        <dbReference type="SAM" id="MobiDB-lite"/>
    </source>
</evidence>
<evidence type="ECO:0000313" key="4">
    <source>
        <dbReference type="Proteomes" id="UP001236795"/>
    </source>
</evidence>
<keyword evidence="4" id="KW-1185">Reference proteome</keyword>
<protein>
    <recommendedName>
        <fullName evidence="5">DUF1778 domain-containing protein</fullName>
    </recommendedName>
</protein>
<dbReference type="Gene3D" id="1.20.5.780">
    <property type="entry name" value="Single helix bin"/>
    <property type="match status" value="1"/>
</dbReference>
<accession>A0ABU0KRY1</accession>
<proteinExistence type="predicted"/>
<dbReference type="Proteomes" id="UP001236795">
    <property type="component" value="Unassembled WGS sequence"/>
</dbReference>
<evidence type="ECO:0000313" key="3">
    <source>
        <dbReference type="EMBL" id="MDQ0491365.1"/>
    </source>
</evidence>
<evidence type="ECO:0008006" key="5">
    <source>
        <dbReference type="Google" id="ProtNLM"/>
    </source>
</evidence>
<dbReference type="InterPro" id="IPR014795">
    <property type="entry name" value="TacA_1-like"/>
</dbReference>
<feature type="region of interest" description="Disordered" evidence="2">
    <location>
        <begin position="60"/>
        <end position="99"/>
    </location>
</feature>
<gene>
    <name evidence="3" type="ORF">QO019_006262</name>
</gene>
<feature type="compositionally biased region" description="Basic and acidic residues" evidence="2">
    <location>
        <begin position="75"/>
        <end position="99"/>
    </location>
</feature>
<dbReference type="EMBL" id="JAUSWC010000032">
    <property type="protein sequence ID" value="MDQ0491365.1"/>
    <property type="molecule type" value="Genomic_DNA"/>
</dbReference>
<dbReference type="RefSeq" id="WP_234008130.1">
    <property type="nucleotide sequence ID" value="NZ_JAUSWC010000032.1"/>
</dbReference>
<organism evidence="3 4">
    <name type="scientific">Streptomyces thermodiastaticus</name>
    <dbReference type="NCBI Taxonomy" id="44061"/>
    <lineage>
        <taxon>Bacteria</taxon>
        <taxon>Bacillati</taxon>
        <taxon>Actinomycetota</taxon>
        <taxon>Actinomycetes</taxon>
        <taxon>Kitasatosporales</taxon>
        <taxon>Streptomycetaceae</taxon>
        <taxon>Streptomyces</taxon>
    </lineage>
</organism>
<keyword evidence="1" id="KW-1277">Toxin-antitoxin system</keyword>